<dbReference type="Proteomes" id="UP001454036">
    <property type="component" value="Unassembled WGS sequence"/>
</dbReference>
<dbReference type="EMBL" id="BAABME010002871">
    <property type="protein sequence ID" value="GAA0156480.1"/>
    <property type="molecule type" value="Genomic_DNA"/>
</dbReference>
<name>A0AAV3PYY6_LITER</name>
<comment type="caution">
    <text evidence="2">The sequence shown here is derived from an EMBL/GenBank/DDBJ whole genome shotgun (WGS) entry which is preliminary data.</text>
</comment>
<feature type="compositionally biased region" description="Polar residues" evidence="1">
    <location>
        <begin position="12"/>
        <end position="28"/>
    </location>
</feature>
<evidence type="ECO:0000313" key="2">
    <source>
        <dbReference type="EMBL" id="GAA0156480.1"/>
    </source>
</evidence>
<keyword evidence="3" id="KW-1185">Reference proteome</keyword>
<protein>
    <submittedName>
        <fullName evidence="2">Uncharacterized protein</fullName>
    </submittedName>
</protein>
<feature type="region of interest" description="Disordered" evidence="1">
    <location>
        <begin position="1"/>
        <end position="40"/>
    </location>
</feature>
<organism evidence="2 3">
    <name type="scientific">Lithospermum erythrorhizon</name>
    <name type="common">Purple gromwell</name>
    <name type="synonym">Lithospermum officinale var. erythrorhizon</name>
    <dbReference type="NCBI Taxonomy" id="34254"/>
    <lineage>
        <taxon>Eukaryota</taxon>
        <taxon>Viridiplantae</taxon>
        <taxon>Streptophyta</taxon>
        <taxon>Embryophyta</taxon>
        <taxon>Tracheophyta</taxon>
        <taxon>Spermatophyta</taxon>
        <taxon>Magnoliopsida</taxon>
        <taxon>eudicotyledons</taxon>
        <taxon>Gunneridae</taxon>
        <taxon>Pentapetalae</taxon>
        <taxon>asterids</taxon>
        <taxon>lamiids</taxon>
        <taxon>Boraginales</taxon>
        <taxon>Boraginaceae</taxon>
        <taxon>Boraginoideae</taxon>
        <taxon>Lithospermeae</taxon>
        <taxon>Lithospermum</taxon>
    </lineage>
</organism>
<gene>
    <name evidence="2" type="ORF">LIER_13971</name>
</gene>
<accession>A0AAV3PYY6</accession>
<sequence length="69" mass="7500">MTLVPIRVTDSLEGTSVPSHPRSAQASPITGLHQDHPGRQSEVCEVLEEEVTDDDKVIKLKEGVSPSHE</sequence>
<evidence type="ECO:0000313" key="3">
    <source>
        <dbReference type="Proteomes" id="UP001454036"/>
    </source>
</evidence>
<dbReference type="AlphaFoldDB" id="A0AAV3PYY6"/>
<evidence type="ECO:0000256" key="1">
    <source>
        <dbReference type="SAM" id="MobiDB-lite"/>
    </source>
</evidence>
<proteinExistence type="predicted"/>
<reference evidence="2 3" key="1">
    <citation type="submission" date="2024-01" db="EMBL/GenBank/DDBJ databases">
        <title>The complete chloroplast genome sequence of Lithospermum erythrorhizon: insights into the phylogenetic relationship among Boraginaceae species and the maternal lineages of purple gromwells.</title>
        <authorList>
            <person name="Okada T."/>
            <person name="Watanabe K."/>
        </authorList>
    </citation>
    <scope>NUCLEOTIDE SEQUENCE [LARGE SCALE GENOMIC DNA]</scope>
</reference>